<dbReference type="GO" id="GO:0007052">
    <property type="term" value="P:mitotic spindle organization"/>
    <property type="evidence" value="ECO:0007669"/>
    <property type="project" value="TreeGrafter"/>
</dbReference>
<comment type="caution">
    <text evidence="1">The sequence shown here is derived from an EMBL/GenBank/DDBJ whole genome shotgun (WGS) entry which is preliminary data.</text>
</comment>
<gene>
    <name evidence="1" type="ORF">HPP92_010913</name>
</gene>
<evidence type="ECO:0000313" key="2">
    <source>
        <dbReference type="Proteomes" id="UP000636800"/>
    </source>
</evidence>
<dbReference type="GO" id="GO:0051231">
    <property type="term" value="P:spindle elongation"/>
    <property type="evidence" value="ECO:0007669"/>
    <property type="project" value="TreeGrafter"/>
</dbReference>
<dbReference type="GO" id="GO:0007018">
    <property type="term" value="P:microtubule-based movement"/>
    <property type="evidence" value="ECO:0007669"/>
    <property type="project" value="InterPro"/>
</dbReference>
<dbReference type="PANTHER" id="PTHR47969:SF6">
    <property type="entry name" value="KINESIN-LIKE PROTEIN KIN-4C"/>
    <property type="match status" value="1"/>
</dbReference>
<proteinExistence type="predicted"/>
<name>A0A835V1A7_VANPL</name>
<dbReference type="GO" id="GO:0003777">
    <property type="term" value="F:microtubule motor activity"/>
    <property type="evidence" value="ECO:0007669"/>
    <property type="project" value="InterPro"/>
</dbReference>
<protein>
    <recommendedName>
        <fullName evidence="3">Tesmin/TSO1-like CXC domain-containing protein</fullName>
    </recommendedName>
</protein>
<dbReference type="AlphaFoldDB" id="A0A835V1A7"/>
<dbReference type="OrthoDB" id="424465at2759"/>
<reference evidence="1 2" key="1">
    <citation type="journal article" date="2020" name="Nat. Food">
        <title>A phased Vanilla planifolia genome enables genetic improvement of flavour and production.</title>
        <authorList>
            <person name="Hasing T."/>
            <person name="Tang H."/>
            <person name="Brym M."/>
            <person name="Khazi F."/>
            <person name="Huang T."/>
            <person name="Chambers A.H."/>
        </authorList>
    </citation>
    <scope>NUCLEOTIDE SEQUENCE [LARGE SCALE GENOMIC DNA]</scope>
    <source>
        <tissue evidence="1">Leaf</tissue>
    </source>
</reference>
<keyword evidence="2" id="KW-1185">Reference proteome</keyword>
<evidence type="ECO:0000313" key="1">
    <source>
        <dbReference type="EMBL" id="KAG0480055.1"/>
    </source>
</evidence>
<sequence length="385" mass="43310">MSPSARNSRIAALENMLSTSSSTLVSMASQLSEAEERERVFSGRGRWNQVRSLGDAKNLMNHLFNLASYSRCQLREKEVSCREKDTLISDLKEKIYKLNGLVRQLEAQKAASHVNAERLVSMKNSNESAIHSSDTLFANSKDSLDSRKARQKSSIFFNYGKEGSEIVADMDTSESEDMSDNEPEDSDVEWVQSRKITRKKEIQGKKLEIENQYNIIVEANTCCSCSRYSSCKTKKCECRDGGNSCGTHCSCNSLRCANRGDSCASLDDEKSRELISHGALLLQGALSEKSNLEDCNSEKESPYLTLEMPCPTQTQQNKRKGRIGASRQFKLCRQSRKSRRLLLNPQLKPKIGMSFRLGFHGLWSTCHWRASRPSVTETPSQVKNL</sequence>
<dbReference type="EMBL" id="JADCNL010000005">
    <property type="protein sequence ID" value="KAG0480055.1"/>
    <property type="molecule type" value="Genomic_DNA"/>
</dbReference>
<evidence type="ECO:0008006" key="3">
    <source>
        <dbReference type="Google" id="ProtNLM"/>
    </source>
</evidence>
<organism evidence="1 2">
    <name type="scientific">Vanilla planifolia</name>
    <name type="common">Vanilla</name>
    <dbReference type="NCBI Taxonomy" id="51239"/>
    <lineage>
        <taxon>Eukaryota</taxon>
        <taxon>Viridiplantae</taxon>
        <taxon>Streptophyta</taxon>
        <taxon>Embryophyta</taxon>
        <taxon>Tracheophyta</taxon>
        <taxon>Spermatophyta</taxon>
        <taxon>Magnoliopsida</taxon>
        <taxon>Liliopsida</taxon>
        <taxon>Asparagales</taxon>
        <taxon>Orchidaceae</taxon>
        <taxon>Vanilloideae</taxon>
        <taxon>Vanilleae</taxon>
        <taxon>Vanilla</taxon>
    </lineage>
</organism>
<dbReference type="Proteomes" id="UP000636800">
    <property type="component" value="Chromosome 5"/>
</dbReference>
<dbReference type="InterPro" id="IPR027640">
    <property type="entry name" value="Kinesin-like_fam"/>
</dbReference>
<dbReference type="GO" id="GO:0005875">
    <property type="term" value="C:microtubule associated complex"/>
    <property type="evidence" value="ECO:0007669"/>
    <property type="project" value="TreeGrafter"/>
</dbReference>
<accession>A0A835V1A7</accession>
<dbReference type="PANTHER" id="PTHR47969">
    <property type="entry name" value="CHROMOSOME-ASSOCIATED KINESIN KIF4A-RELATED"/>
    <property type="match status" value="1"/>
</dbReference>